<dbReference type="SMART" id="SM00034">
    <property type="entry name" value="CLECT"/>
    <property type="match status" value="1"/>
</dbReference>
<evidence type="ECO:0000256" key="5">
    <source>
        <dbReference type="SAM" id="MobiDB-lite"/>
    </source>
</evidence>
<feature type="transmembrane region" description="Helical" evidence="6">
    <location>
        <begin position="64"/>
        <end position="84"/>
    </location>
</feature>
<dbReference type="RefSeq" id="XP_072845223.1">
    <property type="nucleotide sequence ID" value="XM_072989122.1"/>
</dbReference>
<protein>
    <submittedName>
        <fullName evidence="9">C-type lectin domain family 2 member B-like isoform X1</fullName>
    </submittedName>
</protein>
<reference evidence="9" key="2">
    <citation type="submission" date="2025-08" db="UniProtKB">
        <authorList>
            <consortium name="RefSeq"/>
        </authorList>
    </citation>
    <scope>IDENTIFICATION</scope>
</reference>
<feature type="compositionally biased region" description="Acidic residues" evidence="5">
    <location>
        <begin position="1"/>
        <end position="10"/>
    </location>
</feature>
<dbReference type="Proteomes" id="UP001652642">
    <property type="component" value="Chromosome 2"/>
</dbReference>
<evidence type="ECO:0000256" key="1">
    <source>
        <dbReference type="ARBA" id="ARBA00004401"/>
    </source>
</evidence>
<evidence type="ECO:0000256" key="3">
    <source>
        <dbReference type="ARBA" id="ARBA00022525"/>
    </source>
</evidence>
<dbReference type="InterPro" id="IPR050828">
    <property type="entry name" value="C-type_lectin/matrix_domain"/>
</dbReference>
<proteinExistence type="predicted"/>
<keyword evidence="6" id="KW-1133">Transmembrane helix</keyword>
<keyword evidence="6" id="KW-0472">Membrane</keyword>
<evidence type="ECO:0000259" key="7">
    <source>
        <dbReference type="PROSITE" id="PS50041"/>
    </source>
</evidence>
<sequence length="223" mass="25009">MGPFGGEEEYLPVNPQAEYNGRDSGNVEEIEESNEDVNGSMEKIIEGNGMRQSPKCCPHGSQHLYYILGVSLLLNAILIVVTAFSERCTQAPLPLSTVAPMSCCPDGWIGYRRRCYYFGDTENDWESSKNNCSASNASLAVIDSQEDMDFILRYKGIADHWIGLQKDKKTEQWKWINDTVFNNWFPIRGGGKCAYANHLGIASSSCTREEHWICSKGESYTAH</sequence>
<name>A0ABM5FII2_9SAUR</name>
<evidence type="ECO:0000256" key="2">
    <source>
        <dbReference type="ARBA" id="ARBA00004613"/>
    </source>
</evidence>
<evidence type="ECO:0000256" key="4">
    <source>
        <dbReference type="ARBA" id="ARBA00022734"/>
    </source>
</evidence>
<feature type="domain" description="C-type lectin" evidence="7">
    <location>
        <begin position="111"/>
        <end position="215"/>
    </location>
</feature>
<evidence type="ECO:0000313" key="9">
    <source>
        <dbReference type="RefSeq" id="XP_072845223.1"/>
    </source>
</evidence>
<dbReference type="GeneID" id="110090484"/>
<feature type="compositionally biased region" description="Acidic residues" evidence="5">
    <location>
        <begin position="26"/>
        <end position="35"/>
    </location>
</feature>
<keyword evidence="8" id="KW-1185">Reference proteome</keyword>
<evidence type="ECO:0000256" key="6">
    <source>
        <dbReference type="SAM" id="Phobius"/>
    </source>
</evidence>
<dbReference type="InterPro" id="IPR033992">
    <property type="entry name" value="NKR-like_CTLD"/>
</dbReference>
<dbReference type="InterPro" id="IPR016187">
    <property type="entry name" value="CTDL_fold"/>
</dbReference>
<keyword evidence="4" id="KW-0430">Lectin</keyword>
<dbReference type="CDD" id="cd03593">
    <property type="entry name" value="CLECT_NK_receptors_like"/>
    <property type="match status" value="1"/>
</dbReference>
<dbReference type="Gene3D" id="3.10.100.10">
    <property type="entry name" value="Mannose-Binding Protein A, subunit A"/>
    <property type="match status" value="1"/>
</dbReference>
<dbReference type="Pfam" id="PF00059">
    <property type="entry name" value="Lectin_C"/>
    <property type="match status" value="1"/>
</dbReference>
<dbReference type="PANTHER" id="PTHR45710">
    <property type="entry name" value="C-TYPE LECTIN DOMAIN-CONTAINING PROTEIN 180"/>
    <property type="match status" value="1"/>
</dbReference>
<dbReference type="SUPFAM" id="SSF56436">
    <property type="entry name" value="C-type lectin-like"/>
    <property type="match status" value="1"/>
</dbReference>
<reference evidence="8" key="1">
    <citation type="submission" date="2025-05" db="UniProtKB">
        <authorList>
            <consortium name="RefSeq"/>
        </authorList>
    </citation>
    <scope>NUCLEOTIDE SEQUENCE [LARGE SCALE GENOMIC DNA]</scope>
</reference>
<organism evidence="8 9">
    <name type="scientific">Pogona vitticeps</name>
    <name type="common">central bearded dragon</name>
    <dbReference type="NCBI Taxonomy" id="103695"/>
    <lineage>
        <taxon>Eukaryota</taxon>
        <taxon>Metazoa</taxon>
        <taxon>Chordata</taxon>
        <taxon>Craniata</taxon>
        <taxon>Vertebrata</taxon>
        <taxon>Euteleostomi</taxon>
        <taxon>Lepidosauria</taxon>
        <taxon>Squamata</taxon>
        <taxon>Bifurcata</taxon>
        <taxon>Unidentata</taxon>
        <taxon>Episquamata</taxon>
        <taxon>Toxicofera</taxon>
        <taxon>Iguania</taxon>
        <taxon>Acrodonta</taxon>
        <taxon>Agamidae</taxon>
        <taxon>Amphibolurinae</taxon>
        <taxon>Pogona</taxon>
    </lineage>
</organism>
<accession>A0ABM5FII2</accession>
<dbReference type="InterPro" id="IPR016186">
    <property type="entry name" value="C-type_lectin-like/link_sf"/>
</dbReference>
<keyword evidence="6" id="KW-0812">Transmembrane</keyword>
<dbReference type="PANTHER" id="PTHR45710:SF35">
    <property type="entry name" value="C-TYPE LECTIN DOMAIN FAMILY 2 MEMBER D"/>
    <property type="match status" value="1"/>
</dbReference>
<dbReference type="InterPro" id="IPR001304">
    <property type="entry name" value="C-type_lectin-like"/>
</dbReference>
<comment type="subcellular location">
    <subcellularLocation>
        <location evidence="1">Cell membrane</location>
        <topology evidence="1">Single-pass type II membrane protein</topology>
    </subcellularLocation>
    <subcellularLocation>
        <location evidence="2">Secreted</location>
    </subcellularLocation>
</comment>
<evidence type="ECO:0000313" key="8">
    <source>
        <dbReference type="Proteomes" id="UP001652642"/>
    </source>
</evidence>
<keyword evidence="3" id="KW-0964">Secreted</keyword>
<dbReference type="PROSITE" id="PS50041">
    <property type="entry name" value="C_TYPE_LECTIN_2"/>
    <property type="match status" value="1"/>
</dbReference>
<feature type="region of interest" description="Disordered" evidence="5">
    <location>
        <begin position="1"/>
        <end position="36"/>
    </location>
</feature>
<gene>
    <name evidence="9" type="primary">LOC110090484</name>
</gene>